<organism evidence="1 2">
    <name type="scientific">Wandonia haliotis</name>
    <dbReference type="NCBI Taxonomy" id="574963"/>
    <lineage>
        <taxon>Bacteria</taxon>
        <taxon>Pseudomonadati</taxon>
        <taxon>Bacteroidota</taxon>
        <taxon>Flavobacteriia</taxon>
        <taxon>Flavobacteriales</taxon>
        <taxon>Crocinitomicaceae</taxon>
        <taxon>Wandonia</taxon>
    </lineage>
</organism>
<evidence type="ECO:0008006" key="3">
    <source>
        <dbReference type="Google" id="ProtNLM"/>
    </source>
</evidence>
<dbReference type="Proteomes" id="UP001501126">
    <property type="component" value="Unassembled WGS sequence"/>
</dbReference>
<keyword evidence="2" id="KW-1185">Reference proteome</keyword>
<evidence type="ECO:0000313" key="1">
    <source>
        <dbReference type="EMBL" id="GAA0875793.1"/>
    </source>
</evidence>
<accession>A0ABN1MR45</accession>
<proteinExistence type="predicted"/>
<protein>
    <recommendedName>
        <fullName evidence="3">Peptidase M1 membrane alanine aminopeptidase domain-containing protein</fullName>
    </recommendedName>
</protein>
<name>A0ABN1MR45_9FLAO</name>
<sequence>MKKYVVFAFSQLLFWSITPFVAQEKVPLLTGKVKISIAEGTFDCDLTLQNIPQLENYFLRLNSGMNILHFKSVKPDEFMIYYDKSLYDTLSTGESNAYFFPTNDRKSKFLPEAVRVKYVGKFPVVADTIEDYSRKDWKGNIAFNHNSVRTDGMQTAWYPVLYDIENDKIYEHVRYDLEIVCEDCSTLYVNGNAPVKATHATLKSDIPQELTLFCGDYDFSEIGETYILNPGITDEQIREFSELINTYKAFYTQKLSLPFDQPVTFVQTTPTSRKDGWLYVSYPTIVSIGWGENGLESLFDPRLQNWYRPFIAHELGHYYFGNYKVFNADLGDMMSEGFAEYLALQLTKELIGKEVYTKLIRTKIEDLKGFNPVPFGKVRSASDYNDRELYVYYYAPLIFSAIEKEIGEERMWEWLKTILMTPVRFTNYQFLVETLEKTLADNPKQLSAIKATYFETKHALKNAIKTVEKNE</sequence>
<evidence type="ECO:0000313" key="2">
    <source>
        <dbReference type="Proteomes" id="UP001501126"/>
    </source>
</evidence>
<gene>
    <name evidence="1" type="ORF">GCM10009118_22020</name>
</gene>
<dbReference type="EMBL" id="BAAAFH010000011">
    <property type="protein sequence ID" value="GAA0875793.1"/>
    <property type="molecule type" value="Genomic_DNA"/>
</dbReference>
<reference evidence="1 2" key="1">
    <citation type="journal article" date="2019" name="Int. J. Syst. Evol. Microbiol.">
        <title>The Global Catalogue of Microorganisms (GCM) 10K type strain sequencing project: providing services to taxonomists for standard genome sequencing and annotation.</title>
        <authorList>
            <consortium name="The Broad Institute Genomics Platform"/>
            <consortium name="The Broad Institute Genome Sequencing Center for Infectious Disease"/>
            <person name="Wu L."/>
            <person name="Ma J."/>
        </authorList>
    </citation>
    <scope>NUCLEOTIDE SEQUENCE [LARGE SCALE GENOMIC DNA]</scope>
    <source>
        <strain evidence="1 2">JCM 16083</strain>
    </source>
</reference>
<dbReference type="RefSeq" id="WP_343787646.1">
    <property type="nucleotide sequence ID" value="NZ_BAAAFH010000011.1"/>
</dbReference>
<dbReference type="Gene3D" id="1.10.390.10">
    <property type="entry name" value="Neutral Protease Domain 2"/>
    <property type="match status" value="1"/>
</dbReference>
<comment type="caution">
    <text evidence="1">The sequence shown here is derived from an EMBL/GenBank/DDBJ whole genome shotgun (WGS) entry which is preliminary data.</text>
</comment>
<dbReference type="SUPFAM" id="SSF55486">
    <property type="entry name" value="Metalloproteases ('zincins'), catalytic domain"/>
    <property type="match status" value="1"/>
</dbReference>
<dbReference type="InterPro" id="IPR027268">
    <property type="entry name" value="Peptidase_M4/M1_CTD_sf"/>
</dbReference>